<dbReference type="Proteomes" id="UP001060085">
    <property type="component" value="Linkage Group LG07"/>
</dbReference>
<evidence type="ECO:0000313" key="2">
    <source>
        <dbReference type="Proteomes" id="UP001060085"/>
    </source>
</evidence>
<gene>
    <name evidence="1" type="ORF">M9H77_30454</name>
</gene>
<proteinExistence type="predicted"/>
<comment type="caution">
    <text evidence="1">The sequence shown here is derived from an EMBL/GenBank/DDBJ whole genome shotgun (WGS) entry which is preliminary data.</text>
</comment>
<organism evidence="1 2">
    <name type="scientific">Catharanthus roseus</name>
    <name type="common">Madagascar periwinkle</name>
    <name type="synonym">Vinca rosea</name>
    <dbReference type="NCBI Taxonomy" id="4058"/>
    <lineage>
        <taxon>Eukaryota</taxon>
        <taxon>Viridiplantae</taxon>
        <taxon>Streptophyta</taxon>
        <taxon>Embryophyta</taxon>
        <taxon>Tracheophyta</taxon>
        <taxon>Spermatophyta</taxon>
        <taxon>Magnoliopsida</taxon>
        <taxon>eudicotyledons</taxon>
        <taxon>Gunneridae</taxon>
        <taxon>Pentapetalae</taxon>
        <taxon>asterids</taxon>
        <taxon>lamiids</taxon>
        <taxon>Gentianales</taxon>
        <taxon>Apocynaceae</taxon>
        <taxon>Rauvolfioideae</taxon>
        <taxon>Vinceae</taxon>
        <taxon>Catharanthinae</taxon>
        <taxon>Catharanthus</taxon>
    </lineage>
</organism>
<keyword evidence="2" id="KW-1185">Reference proteome</keyword>
<accession>A0ACB9ZZX2</accession>
<dbReference type="EMBL" id="CM044707">
    <property type="protein sequence ID" value="KAI5653267.1"/>
    <property type="molecule type" value="Genomic_DNA"/>
</dbReference>
<evidence type="ECO:0000313" key="1">
    <source>
        <dbReference type="EMBL" id="KAI5653267.1"/>
    </source>
</evidence>
<sequence length="540" mass="61220">MLSNIVVARPTSIEMLRTWRYVLIMDTTYKTNKYNMPLLEVVGMTPTGKNFTVASAFMRNEQATMYRWVLQQIKHLYFSNTMSIENQEDVCETMPKTGLPHYLFNNWLNPFAHKFVRCWTKSHMHFGVETTNRAESEHSVLKLWLSTCHGDLDTVLNIDIKASLVFSRTKEKHNAKSNHIFYIVSNKISHLAFKKIWSEITRAAGIYDDPKNKCGNYLRTSHGLPCACELITRFDHVLPIQLHDIDVFWQTLEVGGPHPSARQQDIDSEMRSLTDLLHQISTEPISKVREMRCLAKGVLNPVLPEDPGVTLTSPPEIQKSNGSVSGSGTGSGSLPGSGSGLGSHGRGRPPRAPRERGRGRDHGRINLSAAKHASPCSTFPYINAFPAFIYPFISNWKNVIGDGNCGYRVVADFVFEERVNELVHRINWLLDGPAPYAHWFETPDSLYIVANAFNLCVILIAQLGSTTVLPLYSYSDRPEGTLVIGFLTEERHFIQLNDMCLIPPLHVQWIHHHSEWVSNWADSYQHRIADSNARVARNRK</sequence>
<reference evidence="2" key="1">
    <citation type="journal article" date="2023" name="Nat. Plants">
        <title>Single-cell RNA sequencing provides a high-resolution roadmap for understanding the multicellular compartmentation of specialized metabolism.</title>
        <authorList>
            <person name="Sun S."/>
            <person name="Shen X."/>
            <person name="Li Y."/>
            <person name="Li Y."/>
            <person name="Wang S."/>
            <person name="Li R."/>
            <person name="Zhang H."/>
            <person name="Shen G."/>
            <person name="Guo B."/>
            <person name="Wei J."/>
            <person name="Xu J."/>
            <person name="St-Pierre B."/>
            <person name="Chen S."/>
            <person name="Sun C."/>
        </authorList>
    </citation>
    <scope>NUCLEOTIDE SEQUENCE [LARGE SCALE GENOMIC DNA]</scope>
</reference>
<name>A0ACB9ZZX2_CATRO</name>
<protein>
    <submittedName>
        <fullName evidence="1">Uncharacterized protein</fullName>
    </submittedName>
</protein>